<dbReference type="Proteomes" id="UP000326546">
    <property type="component" value="Chromosome"/>
</dbReference>
<evidence type="ECO:0000313" key="3">
    <source>
        <dbReference type="Proteomes" id="UP000326546"/>
    </source>
</evidence>
<keyword evidence="3" id="KW-1185">Reference proteome</keyword>
<reference evidence="2 3" key="1">
    <citation type="submission" date="2019-09" db="EMBL/GenBank/DDBJ databases">
        <title>Serinicoccus pratensis sp. nov., isolated from meadow soil.</title>
        <authorList>
            <person name="Zhang W."/>
        </authorList>
    </citation>
    <scope>NUCLEOTIDE SEQUENCE [LARGE SCALE GENOMIC DNA]</scope>
    <source>
        <strain evidence="2 3">W204</strain>
    </source>
</reference>
<dbReference type="RefSeq" id="WP_158061034.1">
    <property type="nucleotide sequence ID" value="NZ_CP044427.1"/>
</dbReference>
<feature type="transmembrane region" description="Helical" evidence="1">
    <location>
        <begin position="49"/>
        <end position="68"/>
    </location>
</feature>
<keyword evidence="1" id="KW-0812">Transmembrane</keyword>
<protein>
    <submittedName>
        <fullName evidence="2">Uncharacterized protein</fullName>
    </submittedName>
</protein>
<proteinExistence type="predicted"/>
<feature type="transmembrane region" description="Helical" evidence="1">
    <location>
        <begin position="7"/>
        <end position="29"/>
    </location>
</feature>
<dbReference type="EMBL" id="CP044427">
    <property type="protein sequence ID" value="QFG68648.1"/>
    <property type="molecule type" value="Genomic_DNA"/>
</dbReference>
<accession>A0A5J6V4G7</accession>
<dbReference type="AlphaFoldDB" id="A0A5J6V4G7"/>
<dbReference type="OrthoDB" id="4872093at2"/>
<keyword evidence="1" id="KW-1133">Transmembrane helix</keyword>
<sequence length="134" mass="14228">MPALVRRLPWVALALTVLTATLLLFGPLWDDPRGENPLERPRGVAWEQVLQLSLPTVMVAGALLVALALPHSVALAGAGVLVFTVALVVAPAPLPVWFLPALVVTAAAVALAFWQQRQEAPAPREPGVVAGRRR</sequence>
<feature type="transmembrane region" description="Helical" evidence="1">
    <location>
        <begin position="96"/>
        <end position="114"/>
    </location>
</feature>
<evidence type="ECO:0000313" key="2">
    <source>
        <dbReference type="EMBL" id="QFG68648.1"/>
    </source>
</evidence>
<gene>
    <name evidence="2" type="ORF">FY030_07890</name>
</gene>
<name>A0A5J6V4G7_9MICO</name>
<organism evidence="2 3">
    <name type="scientific">Ornithinimicrobium pratense</name>
    <dbReference type="NCBI Taxonomy" id="2593973"/>
    <lineage>
        <taxon>Bacteria</taxon>
        <taxon>Bacillati</taxon>
        <taxon>Actinomycetota</taxon>
        <taxon>Actinomycetes</taxon>
        <taxon>Micrococcales</taxon>
        <taxon>Ornithinimicrobiaceae</taxon>
        <taxon>Ornithinimicrobium</taxon>
    </lineage>
</organism>
<evidence type="ECO:0000256" key="1">
    <source>
        <dbReference type="SAM" id="Phobius"/>
    </source>
</evidence>
<feature type="transmembrane region" description="Helical" evidence="1">
    <location>
        <begin position="73"/>
        <end position="90"/>
    </location>
</feature>
<keyword evidence="1" id="KW-0472">Membrane</keyword>
<dbReference type="KEGG" id="serw:FY030_07890"/>